<dbReference type="FunFam" id="3.30.70.1560:FF:000001">
    <property type="entry name" value="Pseudouridine synthase"/>
    <property type="match status" value="1"/>
</dbReference>
<feature type="domain" description="RNA-binding S4" evidence="8">
    <location>
        <begin position="13"/>
        <end position="75"/>
    </location>
</feature>
<dbReference type="SUPFAM" id="SSF55120">
    <property type="entry name" value="Pseudouridine synthase"/>
    <property type="match status" value="1"/>
</dbReference>
<reference evidence="9 10" key="1">
    <citation type="journal article" date="2014" name="Genome Announc.">
        <title>Genome Sequence of a Promising Hydrogen-Producing Facultative Anaerobic Bacterium, Brevundimonas naejangsanensis Strain B1.</title>
        <authorList>
            <person name="Su H."/>
            <person name="Zhang T."/>
            <person name="Bao M."/>
            <person name="Jiang Y."/>
            <person name="Wang Y."/>
            <person name="Tan T."/>
        </authorList>
    </citation>
    <scope>NUCLEOTIDE SEQUENCE [LARGE SCALE GENOMIC DNA]</scope>
    <source>
        <strain evidence="9 10">B1</strain>
    </source>
</reference>
<dbReference type="CDD" id="cd00165">
    <property type="entry name" value="S4"/>
    <property type="match status" value="1"/>
</dbReference>
<evidence type="ECO:0000313" key="9">
    <source>
        <dbReference type="EMBL" id="ANF53729.1"/>
    </source>
</evidence>
<keyword evidence="6" id="KW-0694">RNA-binding</keyword>
<dbReference type="GO" id="GO:0000455">
    <property type="term" value="P:enzyme-directed rRNA pseudouridine synthesis"/>
    <property type="evidence" value="ECO:0007669"/>
    <property type="project" value="UniProtKB-ARBA"/>
</dbReference>
<dbReference type="OrthoDB" id="9807213at2"/>
<sequence>MAFVRTYDGAEPVRINKWLGQTGVCSRREAEGLIADGLVSIDGEVVRDAGRKIEPGQTLTLNDKGEAALAAGVAILLHKPVGYVSGQPEPGKIPAARLLTAANKVGEGEVPARDASLPPVGRLDEDSRGLLLLSSDGVVAKAVIGPQSDLDKEYLVRVAGAVTEAKLSQLRHGLELDGRQLKPARVTQMEPQRLRFLLREGRNRQIRRMCELVGLEVVDLYRIRIGPVKLGDLPEGRWRMLTADERAALIKG</sequence>
<dbReference type="Pfam" id="PF00849">
    <property type="entry name" value="PseudoU_synth_2"/>
    <property type="match status" value="1"/>
</dbReference>
<dbReference type="Gene3D" id="3.30.70.580">
    <property type="entry name" value="Pseudouridine synthase I, catalytic domain, N-terminal subdomain"/>
    <property type="match status" value="1"/>
</dbReference>
<evidence type="ECO:0000313" key="10">
    <source>
        <dbReference type="Proteomes" id="UP000077603"/>
    </source>
</evidence>
<dbReference type="GO" id="GO:0005829">
    <property type="term" value="C:cytosol"/>
    <property type="evidence" value="ECO:0007669"/>
    <property type="project" value="UniProtKB-ARBA"/>
</dbReference>
<dbReference type="eggNOG" id="COG1187">
    <property type="taxonomic scope" value="Bacteria"/>
</dbReference>
<gene>
    <name evidence="9" type="ORF">DA69_02535</name>
</gene>
<dbReference type="AlphaFoldDB" id="A0A172Y3D3"/>
<comment type="similarity">
    <text evidence="2 7">Belongs to the pseudouridine synthase RsuA family.</text>
</comment>
<dbReference type="InterPro" id="IPR036986">
    <property type="entry name" value="S4_RNA-bd_sf"/>
</dbReference>
<dbReference type="SMART" id="SM00363">
    <property type="entry name" value="S4"/>
    <property type="match status" value="1"/>
</dbReference>
<proteinExistence type="inferred from homology"/>
<dbReference type="SUPFAM" id="SSF55174">
    <property type="entry name" value="Alpha-L RNA-binding motif"/>
    <property type="match status" value="1"/>
</dbReference>
<dbReference type="PROSITE" id="PS01149">
    <property type="entry name" value="PSI_RSU"/>
    <property type="match status" value="1"/>
</dbReference>
<dbReference type="InterPro" id="IPR002942">
    <property type="entry name" value="S4_RNA-bd"/>
</dbReference>
<dbReference type="Pfam" id="PF01479">
    <property type="entry name" value="S4"/>
    <property type="match status" value="1"/>
</dbReference>
<accession>A0A172Y3D3</accession>
<evidence type="ECO:0000256" key="3">
    <source>
        <dbReference type="ARBA" id="ARBA00023235"/>
    </source>
</evidence>
<dbReference type="Gene3D" id="3.10.290.10">
    <property type="entry name" value="RNA-binding S4 domain"/>
    <property type="match status" value="1"/>
</dbReference>
<evidence type="ECO:0000256" key="2">
    <source>
        <dbReference type="ARBA" id="ARBA00008348"/>
    </source>
</evidence>
<dbReference type="InterPro" id="IPR018496">
    <property type="entry name" value="PsdUridine_synth_RsuA/RluB_CS"/>
</dbReference>
<evidence type="ECO:0000256" key="7">
    <source>
        <dbReference type="RuleBase" id="RU003887"/>
    </source>
</evidence>
<dbReference type="Gene3D" id="3.30.70.1560">
    <property type="entry name" value="Alpha-L RNA-binding motif"/>
    <property type="match status" value="1"/>
</dbReference>
<dbReference type="InterPro" id="IPR006145">
    <property type="entry name" value="PsdUridine_synth_RsuA/RluA"/>
</dbReference>
<protein>
    <recommendedName>
        <fullName evidence="7">Pseudouridine synthase</fullName>
        <ecNumber evidence="7">5.4.99.-</ecNumber>
    </recommendedName>
</protein>
<organism evidence="9 10">
    <name type="scientific">Brevundimonas naejangsanensis</name>
    <dbReference type="NCBI Taxonomy" id="588932"/>
    <lineage>
        <taxon>Bacteria</taxon>
        <taxon>Pseudomonadati</taxon>
        <taxon>Pseudomonadota</taxon>
        <taxon>Alphaproteobacteria</taxon>
        <taxon>Caulobacterales</taxon>
        <taxon>Caulobacteraceae</taxon>
        <taxon>Brevundimonas</taxon>
    </lineage>
</organism>
<dbReference type="KEGG" id="bne:DA69_02535"/>
<evidence type="ECO:0000256" key="1">
    <source>
        <dbReference type="ARBA" id="ARBA00000073"/>
    </source>
</evidence>
<dbReference type="GO" id="GO:0003723">
    <property type="term" value="F:RNA binding"/>
    <property type="evidence" value="ECO:0007669"/>
    <property type="project" value="UniProtKB-KW"/>
</dbReference>
<keyword evidence="10" id="KW-1185">Reference proteome</keyword>
<dbReference type="InterPro" id="IPR020103">
    <property type="entry name" value="PsdUridine_synth_cat_dom_sf"/>
</dbReference>
<evidence type="ECO:0000259" key="8">
    <source>
        <dbReference type="SMART" id="SM00363"/>
    </source>
</evidence>
<comment type="catalytic activity">
    <reaction evidence="5">
        <text>uridine(2604) in 23S rRNA = pseudouridine(2604) in 23S rRNA</text>
        <dbReference type="Rhea" id="RHEA:38875"/>
        <dbReference type="Rhea" id="RHEA-COMP:10093"/>
        <dbReference type="Rhea" id="RHEA-COMP:10094"/>
        <dbReference type="ChEBI" id="CHEBI:65314"/>
        <dbReference type="ChEBI" id="CHEBI:65315"/>
        <dbReference type="EC" id="5.4.99.21"/>
    </reaction>
</comment>
<dbReference type="PANTHER" id="PTHR47683">
    <property type="entry name" value="PSEUDOURIDINE SYNTHASE FAMILY PROTEIN-RELATED"/>
    <property type="match status" value="1"/>
</dbReference>
<comment type="catalytic activity">
    <reaction evidence="1">
        <text>a uridine in RNA = a pseudouridine in RNA</text>
        <dbReference type="Rhea" id="RHEA:48348"/>
        <dbReference type="Rhea" id="RHEA-COMP:12068"/>
        <dbReference type="Rhea" id="RHEA-COMP:12069"/>
        <dbReference type="ChEBI" id="CHEBI:65314"/>
        <dbReference type="ChEBI" id="CHEBI:65315"/>
    </reaction>
</comment>
<dbReference type="PANTHER" id="PTHR47683:SF2">
    <property type="entry name" value="RNA-BINDING S4 DOMAIN-CONTAINING PROTEIN"/>
    <property type="match status" value="1"/>
</dbReference>
<evidence type="ECO:0000256" key="5">
    <source>
        <dbReference type="ARBA" id="ARBA00036535"/>
    </source>
</evidence>
<dbReference type="EC" id="5.4.99.-" evidence="7"/>
<dbReference type="InterPro" id="IPR020094">
    <property type="entry name" value="TruA/RsuA/RluB/E/F_N"/>
</dbReference>
<comment type="catalytic activity">
    <reaction evidence="4">
        <text>uridine(35) in tRNA(Tyr) = pseudouridine(35) in tRNA(Tyr)</text>
        <dbReference type="Rhea" id="RHEA:60556"/>
        <dbReference type="Rhea" id="RHEA-COMP:15607"/>
        <dbReference type="Rhea" id="RHEA-COMP:15608"/>
        <dbReference type="ChEBI" id="CHEBI:65314"/>
        <dbReference type="ChEBI" id="CHEBI:65315"/>
    </reaction>
</comment>
<dbReference type="NCBIfam" id="TIGR00093">
    <property type="entry name" value="pseudouridine synthase"/>
    <property type="match status" value="1"/>
</dbReference>
<dbReference type="InterPro" id="IPR042092">
    <property type="entry name" value="PsdUridine_s_RsuA/RluB/E/F_cat"/>
</dbReference>
<dbReference type="EMBL" id="CP015614">
    <property type="protein sequence ID" value="ANF53729.1"/>
    <property type="molecule type" value="Genomic_DNA"/>
</dbReference>
<dbReference type="Proteomes" id="UP000077603">
    <property type="component" value="Chromosome"/>
</dbReference>
<keyword evidence="3 7" id="KW-0413">Isomerase</keyword>
<dbReference type="RefSeq" id="WP_025977613.1">
    <property type="nucleotide sequence ID" value="NZ_CP015614.1"/>
</dbReference>
<dbReference type="GO" id="GO:0160138">
    <property type="term" value="F:23S rRNA pseudouridine(2604) synthase activity"/>
    <property type="evidence" value="ECO:0007669"/>
    <property type="project" value="UniProtKB-EC"/>
</dbReference>
<dbReference type="PROSITE" id="PS50889">
    <property type="entry name" value="S4"/>
    <property type="match status" value="1"/>
</dbReference>
<evidence type="ECO:0000256" key="4">
    <source>
        <dbReference type="ARBA" id="ARBA00036390"/>
    </source>
</evidence>
<dbReference type="InterPro" id="IPR050343">
    <property type="entry name" value="RsuA_PseudoU_synthase"/>
</dbReference>
<evidence type="ECO:0000256" key="6">
    <source>
        <dbReference type="PROSITE-ProRule" id="PRU00182"/>
    </source>
</evidence>
<name>A0A172Y3D3_9CAUL</name>
<dbReference type="InterPro" id="IPR000748">
    <property type="entry name" value="PsdUridine_synth_RsuA/RluB/E/F"/>
</dbReference>
<dbReference type="STRING" id="588932.DA69_02535"/>